<organism evidence="1 2">
    <name type="scientific">Neisseria elongata subsp. glycolytica ATCC 29315</name>
    <dbReference type="NCBI Taxonomy" id="546263"/>
    <lineage>
        <taxon>Bacteria</taxon>
        <taxon>Pseudomonadati</taxon>
        <taxon>Pseudomonadota</taxon>
        <taxon>Betaproteobacteria</taxon>
        <taxon>Neisseriales</taxon>
        <taxon>Neisseriaceae</taxon>
        <taxon>Neisseria</taxon>
    </lineage>
</organism>
<name>D4DPX4_NEIEG</name>
<dbReference type="AlphaFoldDB" id="D4DPX4"/>
<sequence length="56" mass="6109">MNIDTGVAEVAIVFDQFGQKGDFGRRACFADCKPYAQTAVLIDAHQNIANPFQTGF</sequence>
<dbReference type="EMBL" id="ADBF01000029">
    <property type="protein sequence ID" value="EFE50078.1"/>
    <property type="molecule type" value="Genomic_DNA"/>
</dbReference>
<protein>
    <submittedName>
        <fullName evidence="1">Uncharacterized protein</fullName>
    </submittedName>
</protein>
<accession>D4DPX4</accession>
<evidence type="ECO:0000313" key="2">
    <source>
        <dbReference type="Proteomes" id="UP000005536"/>
    </source>
</evidence>
<comment type="caution">
    <text evidence="1">The sequence shown here is derived from an EMBL/GenBank/DDBJ whole genome shotgun (WGS) entry which is preliminary data.</text>
</comment>
<gene>
    <name evidence="1" type="ORF">NEIELOOT_01111</name>
</gene>
<dbReference type="Proteomes" id="UP000005536">
    <property type="component" value="Unassembled WGS sequence"/>
</dbReference>
<proteinExistence type="predicted"/>
<evidence type="ECO:0000313" key="1">
    <source>
        <dbReference type="EMBL" id="EFE50078.1"/>
    </source>
</evidence>
<reference evidence="1 2" key="1">
    <citation type="submission" date="2010-02" db="EMBL/GenBank/DDBJ databases">
        <authorList>
            <person name="Weinstock G."/>
            <person name="Sodergren E."/>
            <person name="Clifton S."/>
            <person name="Fulton L."/>
            <person name="Fulton B."/>
            <person name="Courtney L."/>
            <person name="Fronick C."/>
            <person name="Harrison M."/>
            <person name="Strong C."/>
            <person name="Farmer C."/>
            <person name="Delahaunty K."/>
            <person name="Markovic C."/>
            <person name="Hall O."/>
            <person name="Minx P."/>
            <person name="Tomlinson C."/>
            <person name="Mitreva M."/>
            <person name="Nelson J."/>
            <person name="Hou S."/>
            <person name="Wollam A."/>
            <person name="Pepin K.H."/>
            <person name="Johnson M."/>
            <person name="Bhonagiri V."/>
            <person name="Zhang X."/>
            <person name="Suruliraj S."/>
            <person name="Warren W."/>
            <person name="Chinwalla A."/>
            <person name="Mardis E.R."/>
            <person name="Wilson R.K."/>
        </authorList>
    </citation>
    <scope>NUCLEOTIDE SEQUENCE [LARGE SCALE GENOMIC DNA]</scope>
    <source>
        <strain evidence="1 2">ATCC 29315</strain>
    </source>
</reference>